<keyword evidence="12" id="KW-0560">Oxidoreductase</keyword>
<dbReference type="SUPFAM" id="SSF52540">
    <property type="entry name" value="P-loop containing nucleoside triphosphate hydrolases"/>
    <property type="match status" value="1"/>
</dbReference>
<dbReference type="InterPro" id="IPR000392">
    <property type="entry name" value="NifH/frxC"/>
</dbReference>
<evidence type="ECO:0000256" key="1">
    <source>
        <dbReference type="ARBA" id="ARBA00001966"/>
    </source>
</evidence>
<evidence type="ECO:0000313" key="13">
    <source>
        <dbReference type="EMBL" id="MSS18968.1"/>
    </source>
</evidence>
<dbReference type="EMBL" id="VUMO01000001">
    <property type="protein sequence ID" value="MSS18968.1"/>
    <property type="molecule type" value="Genomic_DNA"/>
</dbReference>
<evidence type="ECO:0000256" key="12">
    <source>
        <dbReference type="RuleBase" id="RU003688"/>
    </source>
</evidence>
<name>A0A7X2T9M6_9FIRM</name>
<keyword evidence="10 12" id="KW-0411">Iron-sulfur</keyword>
<keyword evidence="9 12" id="KW-0408">Iron</keyword>
<dbReference type="InterPro" id="IPR027417">
    <property type="entry name" value="P-loop_NTPase"/>
</dbReference>
<dbReference type="GO" id="GO:0005524">
    <property type="term" value="F:ATP binding"/>
    <property type="evidence" value="ECO:0007669"/>
    <property type="project" value="UniProtKB-KW"/>
</dbReference>
<dbReference type="GO" id="GO:0016163">
    <property type="term" value="F:nitrogenase activity"/>
    <property type="evidence" value="ECO:0007669"/>
    <property type="project" value="UniProtKB-EC"/>
</dbReference>
<evidence type="ECO:0000256" key="9">
    <source>
        <dbReference type="ARBA" id="ARBA00023004"/>
    </source>
</evidence>
<dbReference type="InterPro" id="IPR030655">
    <property type="entry name" value="NifH/chlL_CS"/>
</dbReference>
<gene>
    <name evidence="13" type="ORF">FYJ52_00845</name>
</gene>
<dbReference type="Pfam" id="PF00142">
    <property type="entry name" value="Fer4_NifH"/>
    <property type="match status" value="1"/>
</dbReference>
<evidence type="ECO:0000256" key="11">
    <source>
        <dbReference type="ARBA" id="ARBA00047967"/>
    </source>
</evidence>
<keyword evidence="12" id="KW-0004">4Fe-4S</keyword>
<dbReference type="PROSITE" id="PS51026">
    <property type="entry name" value="NIFH_FRXC_3"/>
    <property type="match status" value="1"/>
</dbReference>
<evidence type="ECO:0000256" key="2">
    <source>
        <dbReference type="ARBA" id="ARBA00002234"/>
    </source>
</evidence>
<keyword evidence="6 12" id="KW-0479">Metal-binding</keyword>
<protein>
    <recommendedName>
        <fullName evidence="5">nitrogenase</fullName>
        <ecNumber evidence="5">1.18.6.1</ecNumber>
    </recommendedName>
</protein>
<keyword evidence="7 12" id="KW-0547">Nucleotide-binding</keyword>
<dbReference type="PRINTS" id="PR00091">
    <property type="entry name" value="NITROGNASEII"/>
</dbReference>
<evidence type="ECO:0000256" key="5">
    <source>
        <dbReference type="ARBA" id="ARBA00012773"/>
    </source>
</evidence>
<comment type="caution">
    <text evidence="13">The sequence shown here is derived from an EMBL/GenBank/DDBJ whole genome shotgun (WGS) entry which is preliminary data.</text>
</comment>
<dbReference type="Gene3D" id="3.40.50.300">
    <property type="entry name" value="P-loop containing nucleotide triphosphate hydrolases"/>
    <property type="match status" value="1"/>
</dbReference>
<keyword evidence="8 12" id="KW-0067">ATP-binding</keyword>
<evidence type="ECO:0000256" key="7">
    <source>
        <dbReference type="ARBA" id="ARBA00022741"/>
    </source>
</evidence>
<dbReference type="PROSITE" id="PS00692">
    <property type="entry name" value="NIFH_FRXC_2"/>
    <property type="match status" value="1"/>
</dbReference>
<dbReference type="PIRSF" id="PIRSF000363">
    <property type="entry name" value="Nitrogenase_iron"/>
    <property type="match status" value="1"/>
</dbReference>
<dbReference type="RefSeq" id="WP_154575375.1">
    <property type="nucleotide sequence ID" value="NZ_VUMO01000001.1"/>
</dbReference>
<reference evidence="13 14" key="1">
    <citation type="submission" date="2019-08" db="EMBL/GenBank/DDBJ databases">
        <title>In-depth cultivation of the pig gut microbiome towards novel bacterial diversity and tailored functional studies.</title>
        <authorList>
            <person name="Wylensek D."/>
            <person name="Hitch T.C.A."/>
            <person name="Clavel T."/>
        </authorList>
    </citation>
    <scope>NUCLEOTIDE SEQUENCE [LARGE SCALE GENOMIC DNA]</scope>
    <source>
        <strain evidence="13 14">RF-744-FAT-4</strain>
    </source>
</reference>
<comment type="cofactor">
    <cofactor evidence="1">
        <name>[4Fe-4S] cluster</name>
        <dbReference type="ChEBI" id="CHEBI:49883"/>
    </cofactor>
</comment>
<evidence type="ECO:0000313" key="14">
    <source>
        <dbReference type="Proteomes" id="UP000461754"/>
    </source>
</evidence>
<evidence type="ECO:0000256" key="3">
    <source>
        <dbReference type="ARBA" id="ARBA00005504"/>
    </source>
</evidence>
<dbReference type="PANTHER" id="PTHR42864">
    <property type="entry name" value="LIGHT-INDEPENDENT PROTOCHLOROPHYLLIDE REDUCTASE IRON-SULFUR ATP-BINDING PROTEIN"/>
    <property type="match status" value="1"/>
</dbReference>
<dbReference type="PANTHER" id="PTHR42864:SF2">
    <property type="entry name" value="LIGHT-INDEPENDENT PROTOCHLOROPHYLLIDE REDUCTASE IRON-SULFUR ATP-BINDING PROTEIN"/>
    <property type="match status" value="1"/>
</dbReference>
<comment type="subunit">
    <text evidence="4">Homodimer.</text>
</comment>
<keyword evidence="14" id="KW-1185">Reference proteome</keyword>
<evidence type="ECO:0000256" key="8">
    <source>
        <dbReference type="ARBA" id="ARBA00022840"/>
    </source>
</evidence>
<proteinExistence type="inferred from homology"/>
<comment type="catalytic activity">
    <reaction evidence="11">
        <text>N2 + 8 reduced [2Fe-2S]-[ferredoxin] + 16 ATP + 16 H2O = H2 + 8 oxidized [2Fe-2S]-[ferredoxin] + 2 NH4(+) + 16 ADP + 16 phosphate + 6 H(+)</text>
        <dbReference type="Rhea" id="RHEA:21448"/>
        <dbReference type="Rhea" id="RHEA-COMP:10000"/>
        <dbReference type="Rhea" id="RHEA-COMP:10001"/>
        <dbReference type="ChEBI" id="CHEBI:15377"/>
        <dbReference type="ChEBI" id="CHEBI:15378"/>
        <dbReference type="ChEBI" id="CHEBI:17997"/>
        <dbReference type="ChEBI" id="CHEBI:18276"/>
        <dbReference type="ChEBI" id="CHEBI:28938"/>
        <dbReference type="ChEBI" id="CHEBI:30616"/>
        <dbReference type="ChEBI" id="CHEBI:33737"/>
        <dbReference type="ChEBI" id="CHEBI:33738"/>
        <dbReference type="ChEBI" id="CHEBI:43474"/>
        <dbReference type="ChEBI" id="CHEBI:456216"/>
        <dbReference type="EC" id="1.18.6.1"/>
    </reaction>
</comment>
<dbReference type="PROSITE" id="PS00746">
    <property type="entry name" value="NIFH_FRXC_1"/>
    <property type="match status" value="1"/>
</dbReference>
<dbReference type="GO" id="GO:0046872">
    <property type="term" value="F:metal ion binding"/>
    <property type="evidence" value="ECO:0007669"/>
    <property type="project" value="UniProtKB-KW"/>
</dbReference>
<evidence type="ECO:0000256" key="10">
    <source>
        <dbReference type="ARBA" id="ARBA00023014"/>
    </source>
</evidence>
<dbReference type="EC" id="1.18.6.1" evidence="5"/>
<organism evidence="13 14">
    <name type="scientific">Pseudoramibacter porci</name>
    <dbReference type="NCBI Taxonomy" id="2606631"/>
    <lineage>
        <taxon>Bacteria</taxon>
        <taxon>Bacillati</taxon>
        <taxon>Bacillota</taxon>
        <taxon>Clostridia</taxon>
        <taxon>Eubacteriales</taxon>
        <taxon>Eubacteriaceae</taxon>
        <taxon>Pseudoramibacter</taxon>
    </lineage>
</organism>
<dbReference type="Proteomes" id="UP000461754">
    <property type="component" value="Unassembled WGS sequence"/>
</dbReference>
<sequence length="255" mass="27377">MIQLAFYGKGGIGKSTTVSNLAAALAERGQRVVQIGCDPKADSTMNLCHGQKMVTVMDMCRQVNDAFDLEDVVVRSESGVYCAETGGPLPGVGCAGRGVITALEKLTEKGLYEKLAPDVVLYDVLGDVVCGGFAMPMRKKYAQSVYILTSSEAMSIYAAANIAMAVDHFKARHYAKLGGFIFNRKQEGEKASAVQKLAADFHSTVVGTLADSERVRAADDVHRIVMETEPDSETAAAYRQLAETIYLRETGGESC</sequence>
<dbReference type="GO" id="GO:0051539">
    <property type="term" value="F:4 iron, 4 sulfur cluster binding"/>
    <property type="evidence" value="ECO:0007669"/>
    <property type="project" value="UniProtKB-KW"/>
</dbReference>
<evidence type="ECO:0000256" key="4">
    <source>
        <dbReference type="ARBA" id="ARBA00011738"/>
    </source>
</evidence>
<comment type="similarity">
    <text evidence="3 12">Belongs to the NifH/BchL/ChlL family.</text>
</comment>
<evidence type="ECO:0000256" key="6">
    <source>
        <dbReference type="ARBA" id="ARBA00022723"/>
    </source>
</evidence>
<accession>A0A7X2T9M6</accession>
<comment type="function">
    <text evidence="2">The key enzymatic reactions in nitrogen fixation are catalyzed by the nitrogenase complex, which has 2 components: the iron protein and the molybdenum-iron protein.</text>
</comment>
<dbReference type="AlphaFoldDB" id="A0A7X2T9M6"/>